<dbReference type="EMBL" id="BMAW01071895">
    <property type="protein sequence ID" value="GFT80298.1"/>
    <property type="molecule type" value="Genomic_DNA"/>
</dbReference>
<dbReference type="Proteomes" id="UP000887013">
    <property type="component" value="Unassembled WGS sequence"/>
</dbReference>
<gene>
    <name evidence="1" type="ORF">NPIL_246461</name>
</gene>
<protein>
    <submittedName>
        <fullName evidence="1">Uncharacterized protein</fullName>
    </submittedName>
</protein>
<proteinExistence type="predicted"/>
<accession>A0A8X6PNG9</accession>
<reference evidence="1" key="1">
    <citation type="submission" date="2020-08" db="EMBL/GenBank/DDBJ databases">
        <title>Multicomponent nature underlies the extraordinary mechanical properties of spider dragline silk.</title>
        <authorList>
            <person name="Kono N."/>
            <person name="Nakamura H."/>
            <person name="Mori M."/>
            <person name="Yoshida Y."/>
            <person name="Ohtoshi R."/>
            <person name="Malay A.D."/>
            <person name="Moran D.A.P."/>
            <person name="Tomita M."/>
            <person name="Numata K."/>
            <person name="Arakawa K."/>
        </authorList>
    </citation>
    <scope>NUCLEOTIDE SEQUENCE</scope>
</reference>
<evidence type="ECO:0000313" key="2">
    <source>
        <dbReference type="Proteomes" id="UP000887013"/>
    </source>
</evidence>
<evidence type="ECO:0000313" key="1">
    <source>
        <dbReference type="EMBL" id="GFT80298.1"/>
    </source>
</evidence>
<name>A0A8X6PNG9_NEPPI</name>
<sequence>MEATRQSVVLRKNLLFSRSPRGQRKFKDSSRPQNAISVPRTSLFRATRRKSGLHLSSLIVEIRIRNDRRAETIVGCVWNLYEYLQAQKKEKSGKKRLSSLNMVSCYLSTLLNDVIDILVGLSTPSQQHQHKVLEASIETNENHYREVLMTTLN</sequence>
<organism evidence="1 2">
    <name type="scientific">Nephila pilipes</name>
    <name type="common">Giant wood spider</name>
    <name type="synonym">Nephila maculata</name>
    <dbReference type="NCBI Taxonomy" id="299642"/>
    <lineage>
        <taxon>Eukaryota</taxon>
        <taxon>Metazoa</taxon>
        <taxon>Ecdysozoa</taxon>
        <taxon>Arthropoda</taxon>
        <taxon>Chelicerata</taxon>
        <taxon>Arachnida</taxon>
        <taxon>Araneae</taxon>
        <taxon>Araneomorphae</taxon>
        <taxon>Entelegynae</taxon>
        <taxon>Araneoidea</taxon>
        <taxon>Nephilidae</taxon>
        <taxon>Nephila</taxon>
    </lineage>
</organism>
<comment type="caution">
    <text evidence="1">The sequence shown here is derived from an EMBL/GenBank/DDBJ whole genome shotgun (WGS) entry which is preliminary data.</text>
</comment>
<keyword evidence="2" id="KW-1185">Reference proteome</keyword>
<dbReference type="AlphaFoldDB" id="A0A8X6PNG9"/>